<name>A0A9D4XD32_PEA</name>
<dbReference type="SMART" id="SM00645">
    <property type="entry name" value="Pept_C1"/>
    <property type="match status" value="1"/>
</dbReference>
<dbReference type="InterPro" id="IPR013128">
    <property type="entry name" value="Peptidase_C1A"/>
</dbReference>
<dbReference type="GO" id="GO:0008234">
    <property type="term" value="F:cysteine-type peptidase activity"/>
    <property type="evidence" value="ECO:0007669"/>
    <property type="project" value="UniProtKB-KW"/>
</dbReference>
<dbReference type="AlphaFoldDB" id="A0A9D4XD32"/>
<keyword evidence="5" id="KW-1015">Disulfide bond</keyword>
<dbReference type="Pfam" id="PF00112">
    <property type="entry name" value="Peptidase_C1"/>
    <property type="match status" value="1"/>
</dbReference>
<dbReference type="SUPFAM" id="SSF54001">
    <property type="entry name" value="Cysteine proteinases"/>
    <property type="match status" value="1"/>
</dbReference>
<organism evidence="8 9">
    <name type="scientific">Pisum sativum</name>
    <name type="common">Garden pea</name>
    <name type="synonym">Lathyrus oleraceus</name>
    <dbReference type="NCBI Taxonomy" id="3888"/>
    <lineage>
        <taxon>Eukaryota</taxon>
        <taxon>Viridiplantae</taxon>
        <taxon>Streptophyta</taxon>
        <taxon>Embryophyta</taxon>
        <taxon>Tracheophyta</taxon>
        <taxon>Spermatophyta</taxon>
        <taxon>Magnoliopsida</taxon>
        <taxon>eudicotyledons</taxon>
        <taxon>Gunneridae</taxon>
        <taxon>Pentapetalae</taxon>
        <taxon>rosids</taxon>
        <taxon>fabids</taxon>
        <taxon>Fabales</taxon>
        <taxon>Fabaceae</taxon>
        <taxon>Papilionoideae</taxon>
        <taxon>50 kb inversion clade</taxon>
        <taxon>NPAAA clade</taxon>
        <taxon>Hologalegina</taxon>
        <taxon>IRL clade</taxon>
        <taxon>Fabeae</taxon>
        <taxon>Lathyrus</taxon>
    </lineage>
</organism>
<comment type="caution">
    <text evidence="8">The sequence shown here is derived from an EMBL/GenBank/DDBJ whole genome shotgun (WGS) entry which is preliminary data.</text>
</comment>
<protein>
    <submittedName>
        <fullName evidence="8">Uncharacterized protein</fullName>
    </submittedName>
</protein>
<dbReference type="Pfam" id="PF08246">
    <property type="entry name" value="Inhibitor_I29"/>
    <property type="match status" value="1"/>
</dbReference>
<dbReference type="InterPro" id="IPR000169">
    <property type="entry name" value="Pept_cys_AS"/>
</dbReference>
<dbReference type="PANTHER" id="PTHR12411">
    <property type="entry name" value="CYSTEINE PROTEASE FAMILY C1-RELATED"/>
    <property type="match status" value="1"/>
</dbReference>
<evidence type="ECO:0000256" key="4">
    <source>
        <dbReference type="ARBA" id="ARBA00022807"/>
    </source>
</evidence>
<reference evidence="8 9" key="1">
    <citation type="journal article" date="2022" name="Nat. Genet.">
        <title>Improved pea reference genome and pan-genome highlight genomic features and evolutionary characteristics.</title>
        <authorList>
            <person name="Yang T."/>
            <person name="Liu R."/>
            <person name="Luo Y."/>
            <person name="Hu S."/>
            <person name="Wang D."/>
            <person name="Wang C."/>
            <person name="Pandey M.K."/>
            <person name="Ge S."/>
            <person name="Xu Q."/>
            <person name="Li N."/>
            <person name="Li G."/>
            <person name="Huang Y."/>
            <person name="Saxena R.K."/>
            <person name="Ji Y."/>
            <person name="Li M."/>
            <person name="Yan X."/>
            <person name="He Y."/>
            <person name="Liu Y."/>
            <person name="Wang X."/>
            <person name="Xiang C."/>
            <person name="Varshney R.K."/>
            <person name="Ding H."/>
            <person name="Gao S."/>
            <person name="Zong X."/>
        </authorList>
    </citation>
    <scope>NUCLEOTIDE SEQUENCE [LARGE SCALE GENOMIC DNA]</scope>
    <source>
        <strain evidence="8 9">cv. Zhongwan 6</strain>
    </source>
</reference>
<evidence type="ECO:0000313" key="8">
    <source>
        <dbReference type="EMBL" id="KAI5418007.1"/>
    </source>
</evidence>
<evidence type="ECO:0000256" key="1">
    <source>
        <dbReference type="ARBA" id="ARBA00008455"/>
    </source>
</evidence>
<evidence type="ECO:0000256" key="3">
    <source>
        <dbReference type="ARBA" id="ARBA00022801"/>
    </source>
</evidence>
<proteinExistence type="inferred from homology"/>
<feature type="domain" description="Cathepsin propeptide inhibitor" evidence="7">
    <location>
        <begin position="1"/>
        <end position="53"/>
    </location>
</feature>
<dbReference type="SMART" id="SM00848">
    <property type="entry name" value="Inhibitor_I29"/>
    <property type="match status" value="1"/>
</dbReference>
<sequence>MVKHQKVYNGLGEKEQRFQIFMDNVKFIDDHNDQNHTYKLGLNQFADMTNEEHSMYLGTRSNDDIKNKIISQQYAYNSGDILSESVDWRWAVGPIKNQGNCGSCWAFSAIAAAEAINKIVTGSFVNLSVQELVDCDRTNFNKGCSGGIIDRAYEFIINKYS</sequence>
<accession>A0A9D4XD32</accession>
<evidence type="ECO:0000259" key="7">
    <source>
        <dbReference type="SMART" id="SM00848"/>
    </source>
</evidence>
<gene>
    <name evidence="8" type="ORF">KIW84_042589</name>
</gene>
<dbReference type="GO" id="GO:0006508">
    <property type="term" value="P:proteolysis"/>
    <property type="evidence" value="ECO:0007669"/>
    <property type="project" value="UniProtKB-KW"/>
</dbReference>
<keyword evidence="4" id="KW-0788">Thiol protease</keyword>
<evidence type="ECO:0000256" key="2">
    <source>
        <dbReference type="ARBA" id="ARBA00022670"/>
    </source>
</evidence>
<dbReference type="Proteomes" id="UP001058974">
    <property type="component" value="Chromosome 4"/>
</dbReference>
<dbReference type="InterPro" id="IPR013201">
    <property type="entry name" value="Prot_inhib_I29"/>
</dbReference>
<dbReference type="Gene3D" id="3.90.70.10">
    <property type="entry name" value="Cysteine proteinases"/>
    <property type="match status" value="1"/>
</dbReference>
<keyword evidence="2" id="KW-0645">Protease</keyword>
<dbReference type="Gramene" id="Psat04G0258900-T1">
    <property type="protein sequence ID" value="KAI5418007.1"/>
    <property type="gene ID" value="KIW84_042589"/>
</dbReference>
<keyword evidence="3" id="KW-0378">Hydrolase</keyword>
<dbReference type="EMBL" id="JAMSHJ010000004">
    <property type="protein sequence ID" value="KAI5418007.1"/>
    <property type="molecule type" value="Genomic_DNA"/>
</dbReference>
<dbReference type="InterPro" id="IPR038765">
    <property type="entry name" value="Papain-like_cys_pep_sf"/>
</dbReference>
<keyword evidence="9" id="KW-1185">Reference proteome</keyword>
<evidence type="ECO:0000259" key="6">
    <source>
        <dbReference type="SMART" id="SM00645"/>
    </source>
</evidence>
<dbReference type="PROSITE" id="PS00139">
    <property type="entry name" value="THIOL_PROTEASE_CYS"/>
    <property type="match status" value="1"/>
</dbReference>
<comment type="similarity">
    <text evidence="1">Belongs to the peptidase C1 family.</text>
</comment>
<feature type="domain" description="Peptidase C1A papain C-terminal" evidence="6">
    <location>
        <begin position="82"/>
        <end position="161"/>
    </location>
</feature>
<dbReference type="InterPro" id="IPR000668">
    <property type="entry name" value="Peptidase_C1A_C"/>
</dbReference>
<evidence type="ECO:0000256" key="5">
    <source>
        <dbReference type="ARBA" id="ARBA00023157"/>
    </source>
</evidence>
<evidence type="ECO:0000313" key="9">
    <source>
        <dbReference type="Proteomes" id="UP001058974"/>
    </source>
</evidence>